<gene>
    <name evidence="1" type="ORF">WCD58_25970</name>
</gene>
<evidence type="ECO:0000313" key="1">
    <source>
        <dbReference type="EMBL" id="MEJ2864629.1"/>
    </source>
</evidence>
<name>A0ABU8MCK1_9PSEU</name>
<dbReference type="Proteomes" id="UP001369736">
    <property type="component" value="Unassembled WGS sequence"/>
</dbReference>
<organism evidence="1 2">
    <name type="scientific">Actinomycetospora flava</name>
    <dbReference type="NCBI Taxonomy" id="3129232"/>
    <lineage>
        <taxon>Bacteria</taxon>
        <taxon>Bacillati</taxon>
        <taxon>Actinomycetota</taxon>
        <taxon>Actinomycetes</taxon>
        <taxon>Pseudonocardiales</taxon>
        <taxon>Pseudonocardiaceae</taxon>
        <taxon>Actinomycetospora</taxon>
    </lineage>
</organism>
<keyword evidence="2" id="KW-1185">Reference proteome</keyword>
<proteinExistence type="predicted"/>
<reference evidence="1 2" key="1">
    <citation type="submission" date="2024-03" db="EMBL/GenBank/DDBJ databases">
        <title>Actinomycetospora sp. OC33-EN07, a novel actinomycete isolated from wild orchid (Aerides multiflora).</title>
        <authorList>
            <person name="Suriyachadkun C."/>
        </authorList>
    </citation>
    <scope>NUCLEOTIDE SEQUENCE [LARGE SCALE GENOMIC DNA]</scope>
    <source>
        <strain evidence="1 2">OC33-EN07</strain>
    </source>
</reference>
<dbReference type="RefSeq" id="WP_337705999.1">
    <property type="nucleotide sequence ID" value="NZ_JBBEGM010000013.1"/>
</dbReference>
<comment type="caution">
    <text evidence="1">The sequence shown here is derived from an EMBL/GenBank/DDBJ whole genome shotgun (WGS) entry which is preliminary data.</text>
</comment>
<evidence type="ECO:0000313" key="2">
    <source>
        <dbReference type="Proteomes" id="UP001369736"/>
    </source>
</evidence>
<evidence type="ECO:0008006" key="3">
    <source>
        <dbReference type="Google" id="ProtNLM"/>
    </source>
</evidence>
<dbReference type="EMBL" id="JBBEGM010000013">
    <property type="protein sequence ID" value="MEJ2864629.1"/>
    <property type="molecule type" value="Genomic_DNA"/>
</dbReference>
<sequence>MTVTPENAAPLLTDDDVHDRVAAIVGPATQDGCVWLMLVDGDRRQTPVVIPIADSPRYPETHLVAGLRDMLAHLGGSLATDAGPGACLFALERFGPRETDAADEDWARALHGAASGAGLGTVGVFLSTPDGVRRIR</sequence>
<protein>
    <recommendedName>
        <fullName evidence="3">Type III secretion system (T3SS) SseB-like protein</fullName>
    </recommendedName>
</protein>
<accession>A0ABU8MCK1</accession>